<dbReference type="Proteomes" id="UP000242682">
    <property type="component" value="Unassembled WGS sequence"/>
</dbReference>
<reference evidence="1 2" key="1">
    <citation type="submission" date="2018-03" db="EMBL/GenBank/DDBJ databases">
        <title>Genomic Encyclopedia of Type Strains, Phase III (KMG-III): the genomes of soil and plant-associated and newly described type strains.</title>
        <authorList>
            <person name="Whitman W."/>
        </authorList>
    </citation>
    <scope>NUCLEOTIDE SEQUENCE [LARGE SCALE GENOMIC DNA]</scope>
    <source>
        <strain evidence="1 2">CGMCC 1.12259</strain>
    </source>
</reference>
<organism evidence="1 2">
    <name type="scientific">Planomicrobium soli</name>
    <dbReference type="NCBI Taxonomy" id="1176648"/>
    <lineage>
        <taxon>Bacteria</taxon>
        <taxon>Bacillati</taxon>
        <taxon>Bacillota</taxon>
        <taxon>Bacilli</taxon>
        <taxon>Bacillales</taxon>
        <taxon>Caryophanaceae</taxon>
        <taxon>Planomicrobium</taxon>
    </lineage>
</organism>
<dbReference type="RefSeq" id="WP_106532664.1">
    <property type="nucleotide sequence ID" value="NZ_PYAT01000003.1"/>
</dbReference>
<evidence type="ECO:0000313" key="1">
    <source>
        <dbReference type="EMBL" id="PSL41165.1"/>
    </source>
</evidence>
<proteinExistence type="predicted"/>
<name>A0A2P8H4L0_9BACL</name>
<dbReference type="OrthoDB" id="2427728at2"/>
<sequence>MRILVICDNCNQIAEYKPDHEMYEVGVYSITDKFAVGVDWDNEIKDNINEDFLTDLTESSTIERTNEILVKDIAQNIYADTSDFDLCFTCKSCGDQIILNDFQLSN</sequence>
<dbReference type="EMBL" id="PYAT01000003">
    <property type="protein sequence ID" value="PSL41165.1"/>
    <property type="molecule type" value="Genomic_DNA"/>
</dbReference>
<protein>
    <submittedName>
        <fullName evidence="1">Uncharacterized protein</fullName>
    </submittedName>
</protein>
<dbReference type="AlphaFoldDB" id="A0A2P8H4L0"/>
<keyword evidence="2" id="KW-1185">Reference proteome</keyword>
<evidence type="ECO:0000313" key="2">
    <source>
        <dbReference type="Proteomes" id="UP000242682"/>
    </source>
</evidence>
<comment type="caution">
    <text evidence="1">The sequence shown here is derived from an EMBL/GenBank/DDBJ whole genome shotgun (WGS) entry which is preliminary data.</text>
</comment>
<gene>
    <name evidence="1" type="ORF">B0H99_103301</name>
</gene>
<accession>A0A2P8H4L0</accession>